<dbReference type="PaxDb" id="2850-Phatr49757"/>
<proteinExistence type="predicted"/>
<dbReference type="KEGG" id="pti:PHATRDRAFT_49757"/>
<dbReference type="Proteomes" id="UP000000759">
    <property type="component" value="Chromosome 24"/>
</dbReference>
<sequence>MRYSLRCRCVPQPTMVVWMLAGWTGTNAVLAGSRASRLHRDTFRQARSPFLRSTENAGNVVAPVRRRKLRHSNTLIKKKDDSPSDDAPPTVAPVILDSWEMVAEGNLLPGDSVIPPQEERIVLGKTVPDADERTETTSTSTPVSEETRLEMETGAELTKVTSETADTQTQIKRVVEKSEQPEMASADTLTVEDPTALVGNDDNDSRSVSVTILLWATIFVALGVSAAILVKIFTICREESRSTYQDDDEDDGTTATKASSNTTRTDDNQDTTELSLLEDGADDALRILEIPTRHCADSC</sequence>
<accession>B7GBS9</accession>
<reference evidence="3 4" key="1">
    <citation type="journal article" date="2008" name="Nature">
        <title>The Phaeodactylum genome reveals the evolutionary history of diatom genomes.</title>
        <authorList>
            <person name="Bowler C."/>
            <person name="Allen A.E."/>
            <person name="Badger J.H."/>
            <person name="Grimwood J."/>
            <person name="Jabbari K."/>
            <person name="Kuo A."/>
            <person name="Maheswari U."/>
            <person name="Martens C."/>
            <person name="Maumus F."/>
            <person name="Otillar R.P."/>
            <person name="Rayko E."/>
            <person name="Salamov A."/>
            <person name="Vandepoele K."/>
            <person name="Beszteri B."/>
            <person name="Gruber A."/>
            <person name="Heijde M."/>
            <person name="Katinka M."/>
            <person name="Mock T."/>
            <person name="Valentin K."/>
            <person name="Verret F."/>
            <person name="Berges J.A."/>
            <person name="Brownlee C."/>
            <person name="Cadoret J.P."/>
            <person name="Chiovitti A."/>
            <person name="Choi C.J."/>
            <person name="Coesel S."/>
            <person name="De Martino A."/>
            <person name="Detter J.C."/>
            <person name="Durkin C."/>
            <person name="Falciatore A."/>
            <person name="Fournet J."/>
            <person name="Haruta M."/>
            <person name="Huysman M.J."/>
            <person name="Jenkins B.D."/>
            <person name="Jiroutova K."/>
            <person name="Jorgensen R.E."/>
            <person name="Joubert Y."/>
            <person name="Kaplan A."/>
            <person name="Kroger N."/>
            <person name="Kroth P.G."/>
            <person name="La Roche J."/>
            <person name="Lindquist E."/>
            <person name="Lommer M."/>
            <person name="Martin-Jezequel V."/>
            <person name="Lopez P.J."/>
            <person name="Lucas S."/>
            <person name="Mangogna M."/>
            <person name="McGinnis K."/>
            <person name="Medlin L.K."/>
            <person name="Montsant A."/>
            <person name="Oudot-Le Secq M.P."/>
            <person name="Napoli C."/>
            <person name="Obornik M."/>
            <person name="Parker M.S."/>
            <person name="Petit J.L."/>
            <person name="Porcel B.M."/>
            <person name="Poulsen N."/>
            <person name="Robison M."/>
            <person name="Rychlewski L."/>
            <person name="Rynearson T.A."/>
            <person name="Schmutz J."/>
            <person name="Shapiro H."/>
            <person name="Siaut M."/>
            <person name="Stanley M."/>
            <person name="Sussman M.R."/>
            <person name="Taylor A.R."/>
            <person name="Vardi A."/>
            <person name="von Dassow P."/>
            <person name="Vyverman W."/>
            <person name="Willis A."/>
            <person name="Wyrwicz L.S."/>
            <person name="Rokhsar D.S."/>
            <person name="Weissenbach J."/>
            <person name="Armbrust E.V."/>
            <person name="Green B.R."/>
            <person name="Van de Peer Y."/>
            <person name="Grigoriev I.V."/>
        </authorList>
    </citation>
    <scope>NUCLEOTIDE SEQUENCE [LARGE SCALE GENOMIC DNA]</scope>
    <source>
        <strain evidence="3 4">CCAP 1055/1</strain>
    </source>
</reference>
<evidence type="ECO:0000256" key="1">
    <source>
        <dbReference type="SAM" id="MobiDB-lite"/>
    </source>
</evidence>
<evidence type="ECO:0008006" key="5">
    <source>
        <dbReference type="Google" id="ProtNLM"/>
    </source>
</evidence>
<evidence type="ECO:0000313" key="3">
    <source>
        <dbReference type="EMBL" id="EEC43978.1"/>
    </source>
</evidence>
<keyword evidence="2" id="KW-0812">Transmembrane</keyword>
<evidence type="ECO:0000256" key="2">
    <source>
        <dbReference type="SAM" id="Phobius"/>
    </source>
</evidence>
<feature type="region of interest" description="Disordered" evidence="1">
    <location>
        <begin position="241"/>
        <end position="272"/>
    </location>
</feature>
<dbReference type="HOGENOM" id="CLU_978133_0_0_1"/>
<name>B7GBS9_PHATC</name>
<feature type="transmembrane region" description="Helical" evidence="2">
    <location>
        <begin position="212"/>
        <end position="233"/>
    </location>
</feature>
<dbReference type="InParanoid" id="B7GBS9"/>
<organism evidence="3 4">
    <name type="scientific">Phaeodactylum tricornutum (strain CCAP 1055/1)</name>
    <dbReference type="NCBI Taxonomy" id="556484"/>
    <lineage>
        <taxon>Eukaryota</taxon>
        <taxon>Sar</taxon>
        <taxon>Stramenopiles</taxon>
        <taxon>Ochrophyta</taxon>
        <taxon>Bacillariophyta</taxon>
        <taxon>Bacillariophyceae</taxon>
        <taxon>Bacillariophycidae</taxon>
        <taxon>Naviculales</taxon>
        <taxon>Phaeodactylaceae</taxon>
        <taxon>Phaeodactylum</taxon>
    </lineage>
</organism>
<keyword evidence="2" id="KW-0472">Membrane</keyword>
<keyword evidence="4" id="KW-1185">Reference proteome</keyword>
<dbReference type="EMBL" id="CM000626">
    <property type="protein sequence ID" value="EEC43978.1"/>
    <property type="molecule type" value="Genomic_DNA"/>
</dbReference>
<gene>
    <name evidence="3" type="ORF">PHATRDRAFT_49757</name>
</gene>
<dbReference type="GeneID" id="7198438"/>
<protein>
    <recommendedName>
        <fullName evidence="5">Transmembrane protein</fullName>
    </recommendedName>
</protein>
<keyword evidence="2" id="KW-1133">Transmembrane helix</keyword>
<evidence type="ECO:0000313" key="4">
    <source>
        <dbReference type="Proteomes" id="UP000000759"/>
    </source>
</evidence>
<dbReference type="AlphaFoldDB" id="B7GBS9"/>
<dbReference type="RefSeq" id="XP_002184579.1">
    <property type="nucleotide sequence ID" value="XM_002184543.1"/>
</dbReference>
<reference evidence="4" key="2">
    <citation type="submission" date="2008-08" db="EMBL/GenBank/DDBJ databases">
        <authorList>
            <consortium name="Diatom Consortium"/>
            <person name="Grigoriev I."/>
            <person name="Grimwood J."/>
            <person name="Kuo A."/>
            <person name="Otillar R.P."/>
            <person name="Salamov A."/>
            <person name="Detter J.C."/>
            <person name="Lindquist E."/>
            <person name="Shapiro H."/>
            <person name="Lucas S."/>
            <person name="Glavina del Rio T."/>
            <person name="Pitluck S."/>
            <person name="Rokhsar D."/>
            <person name="Bowler C."/>
        </authorList>
    </citation>
    <scope>GENOME REANNOTATION</scope>
    <source>
        <strain evidence="4">CCAP 1055/1</strain>
    </source>
</reference>